<sequence>MNWTEGALARHSRGKGWDKDAARQKQYFAKARARKYAPASSKGLDVTSFVPDYISQPQPSQERQSTTSTSSRKQRTPRRGLVYKQPEVANKSDNNSPKDTSTELGKRGAEDEQTSNMPLDKDQQDLDITVKRRRLLEKADWTGIITQKPALVDFSWREERSTKPPTKPISRHGHRSGLPSRRSRQRDCSNERALGRIPGKEMKINIGKQNLRWSRDSNSVRSLSTRHDLIPYGSNNNESQGIMSPYQQPAHSVDVSQEPSTILPRPCEPQVNVGPRNPLLKFSADNHDPVRWHIEYEENRPREPDEPSIETNRKARQQAHEQTKRDLGLKKSNVAFPFFESTLSSSSVAPPSDVAEPPSASRDGSSLHKGSNYNGTDDRTEYLREPSEAVANTGIESMTDSVIAHPASPQPLHPEFKFHQPQLFVGRLANDAPCNSPLAQPKKGRRPKKRRDKERPNFRAIPNYNDDPIEED</sequence>
<feature type="compositionally biased region" description="Low complexity" evidence="1">
    <location>
        <begin position="344"/>
        <end position="361"/>
    </location>
</feature>
<evidence type="ECO:0000313" key="2">
    <source>
        <dbReference type="EMBL" id="SPJ73812.1"/>
    </source>
</evidence>
<feature type="region of interest" description="Disordered" evidence="1">
    <location>
        <begin position="342"/>
        <end position="383"/>
    </location>
</feature>
<dbReference type="Proteomes" id="UP001187734">
    <property type="component" value="Unassembled WGS sequence"/>
</dbReference>
<feature type="compositionally biased region" description="Polar residues" evidence="1">
    <location>
        <begin position="362"/>
        <end position="375"/>
    </location>
</feature>
<evidence type="ECO:0000313" key="3">
    <source>
        <dbReference type="Proteomes" id="UP001187734"/>
    </source>
</evidence>
<feature type="region of interest" description="Disordered" evidence="1">
    <location>
        <begin position="156"/>
        <end position="190"/>
    </location>
</feature>
<dbReference type="EMBL" id="ONZP01000106">
    <property type="protein sequence ID" value="SPJ73812.1"/>
    <property type="molecule type" value="Genomic_DNA"/>
</dbReference>
<protein>
    <submittedName>
        <fullName evidence="2">Uncharacterized protein</fullName>
    </submittedName>
</protein>
<comment type="caution">
    <text evidence="2">The sequence shown here is derived from an EMBL/GenBank/DDBJ whole genome shotgun (WGS) entry which is preliminary data.</text>
</comment>
<proteinExistence type="predicted"/>
<keyword evidence="3" id="KW-1185">Reference proteome</keyword>
<gene>
    <name evidence="2" type="ORF">FTOL_03542</name>
</gene>
<feature type="region of interest" description="Disordered" evidence="1">
    <location>
        <begin position="1"/>
        <end position="124"/>
    </location>
</feature>
<feature type="compositionally biased region" description="Basic residues" evidence="1">
    <location>
        <begin position="442"/>
        <end position="452"/>
    </location>
</feature>
<organism evidence="2 3">
    <name type="scientific">Fusarium torulosum</name>
    <dbReference type="NCBI Taxonomy" id="33205"/>
    <lineage>
        <taxon>Eukaryota</taxon>
        <taxon>Fungi</taxon>
        <taxon>Dikarya</taxon>
        <taxon>Ascomycota</taxon>
        <taxon>Pezizomycotina</taxon>
        <taxon>Sordariomycetes</taxon>
        <taxon>Hypocreomycetidae</taxon>
        <taxon>Hypocreales</taxon>
        <taxon>Nectriaceae</taxon>
        <taxon>Fusarium</taxon>
    </lineage>
</organism>
<feature type="compositionally biased region" description="Basic and acidic residues" evidence="1">
    <location>
        <begin position="100"/>
        <end position="110"/>
    </location>
</feature>
<evidence type="ECO:0000256" key="1">
    <source>
        <dbReference type="SAM" id="MobiDB-lite"/>
    </source>
</evidence>
<feature type="region of interest" description="Disordered" evidence="1">
    <location>
        <begin position="428"/>
        <end position="472"/>
    </location>
</feature>
<feature type="compositionally biased region" description="Basic and acidic residues" evidence="1">
    <location>
        <begin position="318"/>
        <end position="329"/>
    </location>
</feature>
<feature type="compositionally biased region" description="Low complexity" evidence="1">
    <location>
        <begin position="55"/>
        <end position="71"/>
    </location>
</feature>
<reference evidence="2" key="1">
    <citation type="submission" date="2018-03" db="EMBL/GenBank/DDBJ databases">
        <authorList>
            <person name="Guldener U."/>
        </authorList>
    </citation>
    <scope>NUCLEOTIDE SEQUENCE</scope>
</reference>
<feature type="region of interest" description="Disordered" evidence="1">
    <location>
        <begin position="296"/>
        <end position="329"/>
    </location>
</feature>
<feature type="compositionally biased region" description="Basic and acidic residues" evidence="1">
    <location>
        <begin position="296"/>
        <end position="305"/>
    </location>
</feature>
<feature type="region of interest" description="Disordered" evidence="1">
    <location>
        <begin position="258"/>
        <end position="284"/>
    </location>
</feature>
<name>A0AAE8M4B5_9HYPO</name>
<accession>A0AAE8M4B5</accession>
<dbReference type="AlphaFoldDB" id="A0AAE8M4B5"/>